<dbReference type="PANTHER" id="PTHR42707">
    <property type="entry name" value="ACYL-COA DEHYDROGENASE"/>
    <property type="match status" value="1"/>
</dbReference>
<dbReference type="PANTHER" id="PTHR42707:SF2">
    <property type="entry name" value="ACD11 DEHYDROGENASE"/>
    <property type="match status" value="1"/>
</dbReference>
<dbReference type="InterPro" id="IPR036250">
    <property type="entry name" value="AcylCo_DH-like_C"/>
</dbReference>
<dbReference type="Pfam" id="PF18158">
    <property type="entry name" value="AidB_N"/>
    <property type="match status" value="1"/>
</dbReference>
<keyword evidence="4" id="KW-0560">Oxidoreductase</keyword>
<dbReference type="Gene3D" id="6.10.250.600">
    <property type="match status" value="1"/>
</dbReference>
<accession>A0ABR1K7W2</accession>
<dbReference type="InterPro" id="IPR053998">
    <property type="entry name" value="ACDH-11_C"/>
</dbReference>
<evidence type="ECO:0000259" key="6">
    <source>
        <dbReference type="Pfam" id="PF00441"/>
    </source>
</evidence>
<dbReference type="SUPFAM" id="SSF47203">
    <property type="entry name" value="Acyl-CoA dehydrogenase C-terminal domain-like"/>
    <property type="match status" value="1"/>
</dbReference>
<evidence type="ECO:0000256" key="2">
    <source>
        <dbReference type="ARBA" id="ARBA00022630"/>
    </source>
</evidence>
<evidence type="ECO:0008006" key="12">
    <source>
        <dbReference type="Google" id="ProtNLM"/>
    </source>
</evidence>
<keyword evidence="5" id="KW-0732">Signal</keyword>
<dbReference type="Pfam" id="PF22217">
    <property type="entry name" value="ACDH-11_C"/>
    <property type="match status" value="1"/>
</dbReference>
<evidence type="ECO:0000256" key="4">
    <source>
        <dbReference type="RuleBase" id="RU362125"/>
    </source>
</evidence>
<dbReference type="InterPro" id="IPR006091">
    <property type="entry name" value="Acyl-CoA_Oxase/DH_mid-dom"/>
</dbReference>
<dbReference type="InterPro" id="IPR009100">
    <property type="entry name" value="AcylCoA_DH/oxidase_NM_dom_sf"/>
</dbReference>
<protein>
    <recommendedName>
        <fullName evidence="12">Acyl-CoA dehydrogenase</fullName>
    </recommendedName>
</protein>
<reference evidence="10 11" key="1">
    <citation type="submission" date="2024-01" db="EMBL/GenBank/DDBJ databases">
        <title>A draft genome for the cacao thread blight pathogen Marasmiellus scandens.</title>
        <authorList>
            <person name="Baruah I.K."/>
            <person name="Leung J."/>
            <person name="Bukari Y."/>
            <person name="Amoako-Attah I."/>
            <person name="Meinhardt L.W."/>
            <person name="Bailey B.A."/>
            <person name="Cohen S.P."/>
        </authorList>
    </citation>
    <scope>NUCLEOTIDE SEQUENCE [LARGE SCALE GENOMIC DNA]</scope>
    <source>
        <strain evidence="10 11">GH-19</strain>
    </source>
</reference>
<proteinExistence type="inferred from homology"/>
<dbReference type="Pfam" id="PF00441">
    <property type="entry name" value="Acyl-CoA_dh_1"/>
    <property type="match status" value="1"/>
</dbReference>
<evidence type="ECO:0000259" key="8">
    <source>
        <dbReference type="Pfam" id="PF18158"/>
    </source>
</evidence>
<evidence type="ECO:0000259" key="9">
    <source>
        <dbReference type="Pfam" id="PF22217"/>
    </source>
</evidence>
<feature type="domain" description="Acyl-CoA dehydrogenase 11-like C-terminal" evidence="9">
    <location>
        <begin position="491"/>
        <end position="614"/>
    </location>
</feature>
<sequence>MYVGYILLVILVGTQAYIHAASSDTVLAYRPHPTLAFEMRVEEGFHPPIYPEEDPYLADPVLPSLLKRLLPASILSQVQADLTRLGKDLITDVRPLAPLIQPATLIQYDQFGRRVDQLRTSEGWRKLEEMATREGYVAIGHRRDYGQFSRVYQFAKAMTMTGDYHVIMCPFGMTDGAARIIELFGTEKMKKEVYPRLISSDPGFAYLSGQWMTEKTGGSDVSQTETTATRVADRSDDLGPAYELNGFKWFSSAAEGNVTVALARTGSVSDGSRGLSLFLIPLRLPAFPTPLSNGIRLHRLKNKIGTWGVPTAEISLDTTRGWLIGPLNEGIKTIAPVLNLTRVHAAVHCIGSLQRCLSIARSYSMVRHVKSQTTLLQDLPLHVANLASITLLYRALTCMTFSAISLLGRSELRIATDSEEVRLRLMTPMIKAYAAHKTPFAIEEAMAALGGLGYMEEVGIGRLLRDCLVEKIWEGTINVLSLDLMRAAREDAIEKFVEWASSIVKSASKIESVQYHVASLDEFIRRLSSMFESGRTVDLAPRLLMMIFGSITAGVCLLEHAVWSHNSAEATVFIDLESFKRWMMEGEIQKAVHDFEDVMKDPMGKSSMDKAFVYGITERSKL</sequence>
<feature type="domain" description="Acyl-CoA dehydrogenase/oxidase C-terminal" evidence="6">
    <location>
        <begin position="328"/>
        <end position="487"/>
    </location>
</feature>
<name>A0ABR1K7W2_9AGAR</name>
<evidence type="ECO:0000313" key="10">
    <source>
        <dbReference type="EMBL" id="KAK7471138.1"/>
    </source>
</evidence>
<comment type="similarity">
    <text evidence="1 4">Belongs to the acyl-CoA dehydrogenase family.</text>
</comment>
<dbReference type="Gene3D" id="2.40.110.20">
    <property type="match status" value="1"/>
</dbReference>
<dbReference type="InterPro" id="IPR041504">
    <property type="entry name" value="AidB_N"/>
</dbReference>
<dbReference type="EMBL" id="JBANRG010000002">
    <property type="protein sequence ID" value="KAK7471138.1"/>
    <property type="molecule type" value="Genomic_DNA"/>
</dbReference>
<feature type="domain" description="Adaptive response protein AidB N-terminal" evidence="8">
    <location>
        <begin position="48"/>
        <end position="199"/>
    </location>
</feature>
<evidence type="ECO:0000256" key="5">
    <source>
        <dbReference type="SAM" id="SignalP"/>
    </source>
</evidence>
<dbReference type="InterPro" id="IPR009075">
    <property type="entry name" value="AcylCo_DH/oxidase_C"/>
</dbReference>
<keyword evidence="3 4" id="KW-0274">FAD</keyword>
<comment type="caution">
    <text evidence="10">The sequence shown here is derived from an EMBL/GenBank/DDBJ whole genome shotgun (WGS) entry which is preliminary data.</text>
</comment>
<evidence type="ECO:0000256" key="3">
    <source>
        <dbReference type="ARBA" id="ARBA00022827"/>
    </source>
</evidence>
<keyword evidence="2 4" id="KW-0285">Flavoprotein</keyword>
<organism evidence="10 11">
    <name type="scientific">Marasmiellus scandens</name>
    <dbReference type="NCBI Taxonomy" id="2682957"/>
    <lineage>
        <taxon>Eukaryota</taxon>
        <taxon>Fungi</taxon>
        <taxon>Dikarya</taxon>
        <taxon>Basidiomycota</taxon>
        <taxon>Agaricomycotina</taxon>
        <taxon>Agaricomycetes</taxon>
        <taxon>Agaricomycetidae</taxon>
        <taxon>Agaricales</taxon>
        <taxon>Marasmiineae</taxon>
        <taxon>Omphalotaceae</taxon>
        <taxon>Marasmiellus</taxon>
    </lineage>
</organism>
<evidence type="ECO:0000313" key="11">
    <source>
        <dbReference type="Proteomes" id="UP001498398"/>
    </source>
</evidence>
<evidence type="ECO:0000259" key="7">
    <source>
        <dbReference type="Pfam" id="PF02770"/>
    </source>
</evidence>
<dbReference type="SUPFAM" id="SSF56645">
    <property type="entry name" value="Acyl-CoA dehydrogenase NM domain-like"/>
    <property type="match status" value="1"/>
</dbReference>
<dbReference type="Pfam" id="PF02770">
    <property type="entry name" value="Acyl-CoA_dh_M"/>
    <property type="match status" value="1"/>
</dbReference>
<feature type="chain" id="PRO_5046539245" description="Acyl-CoA dehydrogenase" evidence="5">
    <location>
        <begin position="17"/>
        <end position="622"/>
    </location>
</feature>
<feature type="signal peptide" evidence="5">
    <location>
        <begin position="1"/>
        <end position="16"/>
    </location>
</feature>
<keyword evidence="11" id="KW-1185">Reference proteome</keyword>
<gene>
    <name evidence="10" type="ORF">VKT23_002550</name>
</gene>
<comment type="cofactor">
    <cofactor evidence="4">
        <name>FAD</name>
        <dbReference type="ChEBI" id="CHEBI:57692"/>
    </cofactor>
</comment>
<evidence type="ECO:0000256" key="1">
    <source>
        <dbReference type="ARBA" id="ARBA00009347"/>
    </source>
</evidence>
<dbReference type="InterPro" id="IPR052904">
    <property type="entry name" value="Acyl-CoA_dehydrogenase-like"/>
</dbReference>
<dbReference type="Proteomes" id="UP001498398">
    <property type="component" value="Unassembled WGS sequence"/>
</dbReference>
<feature type="domain" description="Acyl-CoA oxidase/dehydrogenase middle" evidence="7">
    <location>
        <begin position="210"/>
        <end position="317"/>
    </location>
</feature>
<dbReference type="Gene3D" id="1.20.140.10">
    <property type="entry name" value="Butyryl-CoA Dehydrogenase, subunit A, domain 3"/>
    <property type="match status" value="1"/>
</dbReference>